<comment type="caution">
    <text evidence="1">The sequence shown here is derived from an EMBL/GenBank/DDBJ whole genome shotgun (WGS) entry which is preliminary data.</text>
</comment>
<name>A0A0J1BEV9_RHOIS</name>
<keyword evidence="2" id="KW-1185">Reference proteome</keyword>
<dbReference type="AlphaFoldDB" id="A0A0J1BEV9"/>
<accession>A0A0J1BEV9</accession>
<sequence length="41" mass="4659">MFQSIGVVARWDLAYRSIGMIARWNLAYVGWLLSSSGVRLD</sequence>
<evidence type="ECO:0000313" key="1">
    <source>
        <dbReference type="EMBL" id="KLU05123.1"/>
    </source>
</evidence>
<dbReference type="PATRIC" id="fig|595434.4.peg.2751"/>
<dbReference type="Proteomes" id="UP000036367">
    <property type="component" value="Unassembled WGS sequence"/>
</dbReference>
<protein>
    <submittedName>
        <fullName evidence="1">Uncharacterized protein</fullName>
    </submittedName>
</protein>
<evidence type="ECO:0000313" key="2">
    <source>
        <dbReference type="Proteomes" id="UP000036367"/>
    </source>
</evidence>
<gene>
    <name evidence="1" type="ORF">RISK_002885</name>
</gene>
<organism evidence="1 2">
    <name type="scientific">Rhodopirellula islandica</name>
    <dbReference type="NCBI Taxonomy" id="595434"/>
    <lineage>
        <taxon>Bacteria</taxon>
        <taxon>Pseudomonadati</taxon>
        <taxon>Planctomycetota</taxon>
        <taxon>Planctomycetia</taxon>
        <taxon>Pirellulales</taxon>
        <taxon>Pirellulaceae</taxon>
        <taxon>Rhodopirellula</taxon>
    </lineage>
</organism>
<reference evidence="1" key="1">
    <citation type="submission" date="2015-05" db="EMBL/GenBank/DDBJ databases">
        <title>Permanent draft genome of Rhodopirellula islandicus K833.</title>
        <authorList>
            <person name="Kizina J."/>
            <person name="Richter M."/>
            <person name="Glockner F.O."/>
            <person name="Harder J."/>
        </authorList>
    </citation>
    <scope>NUCLEOTIDE SEQUENCE [LARGE SCALE GENOMIC DNA]</scope>
    <source>
        <strain evidence="1">K833</strain>
    </source>
</reference>
<dbReference type="EMBL" id="LECT01000023">
    <property type="protein sequence ID" value="KLU05123.1"/>
    <property type="molecule type" value="Genomic_DNA"/>
</dbReference>
<proteinExistence type="predicted"/>
<dbReference type="STRING" id="595434.RISK_002885"/>